<sequence>MIHPTPATDEREPPVPRPRLTVSLRAAAATAAGLLLAGLTPAAVSAAAPAPPVPKLTWTKRCTPGFQCDTAQVPLDHRDPHGRSIELALIRRPADDRAHRIGTLFYNPGGPALPGTAALPAVVPLLPEQVRKRFDLVSFDPRGVGDSTTLQCFPDQAAEQALLSGLPAGYPIGAEQESRWADTYARLGRRCAENDRTGLLAHLSTADVARDLDLLRQAVGDRRLNYLATSYGTYLGATYANLFPDRVRAMVLDSAVDPVAWSTGRTPQDTALPPFLRTGSDLGSARALHTFLDRCGAADPANCAFSAGSPEATRAKFAELMNRLDHGPVTVGTGSQTGTYDRATALSDISVLLYTAQPVPQFGTTGWAALGLKLQSLWTAPATPAAPLPTGGPAKQTQVLGVLCADTANPPAGADYSALADLAGARSGDLGPSWVWPTQRCAAWPAEAARDRYTGPWNRRTAAPVLVVANTDDPAWPYEGSRALADTLARGRLLTVDGDGHTVLGNPSGCASGYEERYLVDGELPPRGQVCAPDQRPFQ</sequence>
<organism evidence="6 7">
    <name type="scientific">Kitasatospora aureofaciens</name>
    <name type="common">Streptomyces aureofaciens</name>
    <dbReference type="NCBI Taxonomy" id="1894"/>
    <lineage>
        <taxon>Bacteria</taxon>
        <taxon>Bacillati</taxon>
        <taxon>Actinomycetota</taxon>
        <taxon>Actinomycetes</taxon>
        <taxon>Kitasatosporales</taxon>
        <taxon>Streptomycetaceae</taxon>
        <taxon>Kitasatospora</taxon>
    </lineage>
</organism>
<dbReference type="PANTHER" id="PTHR43248:SF29">
    <property type="entry name" value="TRIPEPTIDYL AMINOPEPTIDASE"/>
    <property type="match status" value="1"/>
</dbReference>
<dbReference type="InterPro" id="IPR029058">
    <property type="entry name" value="AB_hydrolase_fold"/>
</dbReference>
<reference evidence="6" key="1">
    <citation type="journal article" date="2014" name="Int. J. Syst. Evol. Microbiol.">
        <title>Complete genome sequence of Corynebacterium casei LMG S-19264T (=DSM 44701T), isolated from a smear-ripened cheese.</title>
        <authorList>
            <consortium name="US DOE Joint Genome Institute (JGI-PGF)"/>
            <person name="Walter F."/>
            <person name="Albersmeier A."/>
            <person name="Kalinowski J."/>
            <person name="Ruckert C."/>
        </authorList>
    </citation>
    <scope>NUCLEOTIDE SEQUENCE</scope>
    <source>
        <strain evidence="6">JCM 4434</strain>
    </source>
</reference>
<feature type="domain" description="AB hydrolase-1" evidence="4">
    <location>
        <begin position="111"/>
        <end position="260"/>
    </location>
</feature>
<dbReference type="EMBL" id="BMUB01000011">
    <property type="protein sequence ID" value="GGU88353.1"/>
    <property type="molecule type" value="Genomic_DNA"/>
</dbReference>
<comment type="similarity">
    <text evidence="1">Belongs to the peptidase S33 family.</text>
</comment>
<dbReference type="GO" id="GO:0016787">
    <property type="term" value="F:hydrolase activity"/>
    <property type="evidence" value="ECO:0007669"/>
    <property type="project" value="UniProtKB-KW"/>
</dbReference>
<evidence type="ECO:0000259" key="5">
    <source>
        <dbReference type="Pfam" id="PF08386"/>
    </source>
</evidence>
<gene>
    <name evidence="6" type="ORF">GCM10010502_46320</name>
</gene>
<evidence type="ECO:0000259" key="4">
    <source>
        <dbReference type="Pfam" id="PF00561"/>
    </source>
</evidence>
<evidence type="ECO:0000313" key="6">
    <source>
        <dbReference type="EMBL" id="GGU88353.1"/>
    </source>
</evidence>
<dbReference type="SUPFAM" id="SSF53474">
    <property type="entry name" value="alpha/beta-Hydrolases"/>
    <property type="match status" value="1"/>
</dbReference>
<evidence type="ECO:0000256" key="2">
    <source>
        <dbReference type="ARBA" id="ARBA00022729"/>
    </source>
</evidence>
<dbReference type="AlphaFoldDB" id="A0A8H9HVL4"/>
<evidence type="ECO:0000256" key="1">
    <source>
        <dbReference type="ARBA" id="ARBA00010088"/>
    </source>
</evidence>
<name>A0A8H9HVL4_KITAU</name>
<accession>A0A8H9HVL4</accession>
<feature type="domain" description="Peptidase S33 tripeptidyl aminopeptidase-like C-terminal" evidence="5">
    <location>
        <begin position="431"/>
        <end position="531"/>
    </location>
</feature>
<protein>
    <submittedName>
        <fullName evidence="6">Hydrolase</fullName>
    </submittedName>
</protein>
<dbReference type="Pfam" id="PF00561">
    <property type="entry name" value="Abhydrolase_1"/>
    <property type="match status" value="1"/>
</dbReference>
<reference evidence="6" key="2">
    <citation type="submission" date="2020-09" db="EMBL/GenBank/DDBJ databases">
        <authorList>
            <person name="Sun Q."/>
            <person name="Ohkuma M."/>
        </authorList>
    </citation>
    <scope>NUCLEOTIDE SEQUENCE</scope>
    <source>
        <strain evidence="6">JCM 4434</strain>
    </source>
</reference>
<dbReference type="InterPro" id="IPR013595">
    <property type="entry name" value="Pept_S33_TAP-like_C"/>
</dbReference>
<proteinExistence type="inferred from homology"/>
<dbReference type="Proteomes" id="UP000610124">
    <property type="component" value="Unassembled WGS sequence"/>
</dbReference>
<keyword evidence="2" id="KW-0732">Signal</keyword>
<evidence type="ECO:0000313" key="7">
    <source>
        <dbReference type="Proteomes" id="UP000610124"/>
    </source>
</evidence>
<keyword evidence="3 6" id="KW-0378">Hydrolase</keyword>
<evidence type="ECO:0000256" key="3">
    <source>
        <dbReference type="ARBA" id="ARBA00022801"/>
    </source>
</evidence>
<dbReference type="Pfam" id="PF08386">
    <property type="entry name" value="Abhydrolase_4"/>
    <property type="match status" value="1"/>
</dbReference>
<comment type="caution">
    <text evidence="6">The sequence shown here is derived from an EMBL/GenBank/DDBJ whole genome shotgun (WGS) entry which is preliminary data.</text>
</comment>
<dbReference type="InterPro" id="IPR000073">
    <property type="entry name" value="AB_hydrolase_1"/>
</dbReference>
<dbReference type="PANTHER" id="PTHR43248">
    <property type="entry name" value="2-SUCCINYL-6-HYDROXY-2,4-CYCLOHEXADIENE-1-CARBOXYLATE SYNTHASE"/>
    <property type="match status" value="1"/>
</dbReference>
<dbReference type="InterPro" id="IPR051601">
    <property type="entry name" value="Serine_prot/Carboxylest_S33"/>
</dbReference>
<dbReference type="Gene3D" id="3.40.50.1820">
    <property type="entry name" value="alpha/beta hydrolase"/>
    <property type="match status" value="1"/>
</dbReference>